<evidence type="ECO:0000256" key="14">
    <source>
        <dbReference type="ARBA" id="ARBA00023315"/>
    </source>
</evidence>
<sequence>MSATKPEADKLERERKINAITYADKQRPLIKFSFGSEACGIGQKLPGIVPRVLTLASNFSMPLYREYLMLLGFASVSRKACETLLSQGPGSAILIVVGGAQESLNAQPGKMDLTLKHRKGFVRVAMRCGADLVPTIGFGENDIYKQADNHEGSWLYSLQQNVKRMLGFTIPIIEGRGLFHASFGWMPYQRPINVVIGEPVQVTHTKEPTDEEVDAMHERYVQALFKLYEAHKDTLLPDRLNELHLE</sequence>
<keyword evidence="10" id="KW-0256">Endoplasmic reticulum</keyword>
<comment type="subcellular location">
    <subcellularLocation>
        <location evidence="1">Endoplasmic reticulum membrane</location>
        <topology evidence="1">Multi-pass membrane protein</topology>
    </subcellularLocation>
</comment>
<comment type="pathway">
    <text evidence="2">Glycerolipid metabolism; triacylglycerol biosynthesis.</text>
</comment>
<keyword evidence="9" id="KW-0319">Glycerol metabolism</keyword>
<accession>A0AAF0DSL9</accession>
<gene>
    <name evidence="16" type="primary">DGA1</name>
    <name evidence="16" type="ORF">MBRA1_001955</name>
</gene>
<comment type="pathway">
    <text evidence="3">Lipid metabolism.</text>
</comment>
<dbReference type="GO" id="GO:0004144">
    <property type="term" value="F:diacylglycerol O-acyltransferase activity"/>
    <property type="evidence" value="ECO:0007669"/>
    <property type="project" value="UniProtKB-EC"/>
</dbReference>
<evidence type="ECO:0000256" key="6">
    <source>
        <dbReference type="ARBA" id="ARBA00022516"/>
    </source>
</evidence>
<dbReference type="PANTHER" id="PTHR12317:SF0">
    <property type="entry name" value="ACYLTRANSFERASE"/>
    <property type="match status" value="1"/>
</dbReference>
<evidence type="ECO:0000313" key="16">
    <source>
        <dbReference type="EMBL" id="WFC95308.1"/>
    </source>
</evidence>
<dbReference type="CDD" id="cd07987">
    <property type="entry name" value="LPLAT_MGAT-like"/>
    <property type="match status" value="1"/>
</dbReference>
<organism evidence="16 17">
    <name type="scientific">Malassezia brasiliensis</name>
    <dbReference type="NCBI Taxonomy" id="1821822"/>
    <lineage>
        <taxon>Eukaryota</taxon>
        <taxon>Fungi</taxon>
        <taxon>Dikarya</taxon>
        <taxon>Basidiomycota</taxon>
        <taxon>Ustilaginomycotina</taxon>
        <taxon>Malasseziomycetes</taxon>
        <taxon>Malasseziales</taxon>
        <taxon>Malasseziaceae</taxon>
        <taxon>Malassezia</taxon>
    </lineage>
</organism>
<evidence type="ECO:0000256" key="10">
    <source>
        <dbReference type="ARBA" id="ARBA00022824"/>
    </source>
</evidence>
<keyword evidence="13" id="KW-0472">Membrane</keyword>
<evidence type="ECO:0000256" key="8">
    <source>
        <dbReference type="ARBA" id="ARBA00022692"/>
    </source>
</evidence>
<evidence type="ECO:0000256" key="4">
    <source>
        <dbReference type="ARBA" id="ARBA00005420"/>
    </source>
</evidence>
<proteinExistence type="inferred from homology"/>
<dbReference type="Proteomes" id="UP001216638">
    <property type="component" value="Chromosome 2"/>
</dbReference>
<keyword evidence="17" id="KW-1185">Reference proteome</keyword>
<evidence type="ECO:0000256" key="2">
    <source>
        <dbReference type="ARBA" id="ARBA00004771"/>
    </source>
</evidence>
<evidence type="ECO:0000256" key="1">
    <source>
        <dbReference type="ARBA" id="ARBA00004477"/>
    </source>
</evidence>
<protein>
    <recommendedName>
        <fullName evidence="5">diacylglycerol O-acyltransferase</fullName>
        <ecNumber evidence="5">2.3.1.20</ecNumber>
    </recommendedName>
</protein>
<dbReference type="GO" id="GO:0019432">
    <property type="term" value="P:triglyceride biosynthetic process"/>
    <property type="evidence" value="ECO:0007669"/>
    <property type="project" value="TreeGrafter"/>
</dbReference>
<dbReference type="EMBL" id="CP119952">
    <property type="protein sequence ID" value="WFC95308.1"/>
    <property type="molecule type" value="Genomic_DNA"/>
</dbReference>
<dbReference type="AlphaFoldDB" id="A0AAF0DSL9"/>
<evidence type="ECO:0000256" key="7">
    <source>
        <dbReference type="ARBA" id="ARBA00022679"/>
    </source>
</evidence>
<evidence type="ECO:0000313" key="17">
    <source>
        <dbReference type="Proteomes" id="UP001216638"/>
    </source>
</evidence>
<dbReference type="Pfam" id="PF03982">
    <property type="entry name" value="DAGAT"/>
    <property type="match status" value="1"/>
</dbReference>
<evidence type="ECO:0000256" key="11">
    <source>
        <dbReference type="ARBA" id="ARBA00022989"/>
    </source>
</evidence>
<dbReference type="GO" id="GO:0005789">
    <property type="term" value="C:endoplasmic reticulum membrane"/>
    <property type="evidence" value="ECO:0007669"/>
    <property type="project" value="UniProtKB-SubCell"/>
</dbReference>
<keyword evidence="6" id="KW-0444">Lipid biosynthesis</keyword>
<keyword evidence="12" id="KW-0443">Lipid metabolism</keyword>
<keyword evidence="7 16" id="KW-0808">Transferase</keyword>
<dbReference type="GO" id="GO:0006071">
    <property type="term" value="P:glycerol metabolic process"/>
    <property type="evidence" value="ECO:0007669"/>
    <property type="project" value="UniProtKB-KW"/>
</dbReference>
<keyword evidence="8" id="KW-0812">Transmembrane</keyword>
<evidence type="ECO:0000256" key="3">
    <source>
        <dbReference type="ARBA" id="ARBA00005189"/>
    </source>
</evidence>
<name>A0AAF0DSL9_9BASI</name>
<keyword evidence="14 16" id="KW-0012">Acyltransferase</keyword>
<dbReference type="EC" id="2.3.1.20" evidence="5"/>
<keyword evidence="11" id="KW-1133">Transmembrane helix</keyword>
<reference evidence="16" key="1">
    <citation type="submission" date="2023-03" db="EMBL/GenBank/DDBJ databases">
        <title>Mating type loci evolution in Malassezia.</title>
        <authorList>
            <person name="Coelho M.A."/>
        </authorList>
    </citation>
    <scope>NUCLEOTIDE SEQUENCE</scope>
    <source>
        <strain evidence="16">CBS 14135</strain>
    </source>
</reference>
<dbReference type="InterPro" id="IPR007130">
    <property type="entry name" value="DAGAT"/>
</dbReference>
<dbReference type="PANTHER" id="PTHR12317">
    <property type="entry name" value="DIACYLGLYCEROL O-ACYLTRANSFERASE"/>
    <property type="match status" value="1"/>
</dbReference>
<evidence type="ECO:0000256" key="12">
    <source>
        <dbReference type="ARBA" id="ARBA00023098"/>
    </source>
</evidence>
<evidence type="ECO:0000256" key="9">
    <source>
        <dbReference type="ARBA" id="ARBA00022798"/>
    </source>
</evidence>
<evidence type="ECO:0000256" key="13">
    <source>
        <dbReference type="ARBA" id="ARBA00023136"/>
    </source>
</evidence>
<evidence type="ECO:0000256" key="5">
    <source>
        <dbReference type="ARBA" id="ARBA00013244"/>
    </source>
</evidence>
<comment type="catalytic activity">
    <reaction evidence="15">
        <text>an acyl-CoA + a 1,2-diacyl-sn-glycerol = a triacyl-sn-glycerol + CoA</text>
        <dbReference type="Rhea" id="RHEA:10868"/>
        <dbReference type="ChEBI" id="CHEBI:17815"/>
        <dbReference type="ChEBI" id="CHEBI:57287"/>
        <dbReference type="ChEBI" id="CHEBI:58342"/>
        <dbReference type="ChEBI" id="CHEBI:64615"/>
        <dbReference type="EC" id="2.3.1.20"/>
    </reaction>
</comment>
<evidence type="ECO:0000256" key="15">
    <source>
        <dbReference type="ARBA" id="ARBA00048109"/>
    </source>
</evidence>
<comment type="similarity">
    <text evidence="4">Belongs to the diacylglycerol acyltransferase family.</text>
</comment>